<sequence>MILLNVSSDNYNFKINNCIFQNNNHRLLRIDAAIQKPTRTTPSIIINNCKFYNNMEGILRIGRYTYTTTDELFKTIIIELNNNTFINNRGLFLLKFSHLTINNCYFNTIERNSMNNEDIVFIRSVESQDNVTIINSIFEDIYVKDLFPLITVENMNFKVENTHFSNCKSSFGYLFYIRNKENLKLNNKDLTIWFKNTTFQNTSSLFHGDGNKYLIEKSIFKDYDVKKPFLAVSDSKNSKFSIIDTHFYNINLSNSLFIEDSSYYFTNVTLKNIKSNSKAIFYFYQRNVEINGMIVEDIQCAGDKSSFLVFDSGDTKRTISVNNLSIN</sequence>
<dbReference type="AlphaFoldDB" id="A0A1Y1VKW9"/>
<evidence type="ECO:0000313" key="1">
    <source>
        <dbReference type="EMBL" id="ORX58409.1"/>
    </source>
</evidence>
<organism evidence="1 2">
    <name type="scientific">Piromyces finnis</name>
    <dbReference type="NCBI Taxonomy" id="1754191"/>
    <lineage>
        <taxon>Eukaryota</taxon>
        <taxon>Fungi</taxon>
        <taxon>Fungi incertae sedis</taxon>
        <taxon>Chytridiomycota</taxon>
        <taxon>Chytridiomycota incertae sedis</taxon>
        <taxon>Neocallimastigomycetes</taxon>
        <taxon>Neocallimastigales</taxon>
        <taxon>Neocallimastigaceae</taxon>
        <taxon>Piromyces</taxon>
    </lineage>
</organism>
<name>A0A1Y1VKW9_9FUNG</name>
<keyword evidence="2" id="KW-1185">Reference proteome</keyword>
<reference evidence="1 2" key="1">
    <citation type="submission" date="2016-08" db="EMBL/GenBank/DDBJ databases">
        <title>Genomes of anaerobic fungi encode conserved fungal cellulosomes for biomass hydrolysis.</title>
        <authorList>
            <consortium name="DOE Joint Genome Institute"/>
            <person name="Haitjema C.H."/>
            <person name="Gilmore S.P."/>
            <person name="Henske J.K."/>
            <person name="Solomon K.V."/>
            <person name="De Groot R."/>
            <person name="Kuo A."/>
            <person name="Mondo S.J."/>
            <person name="Salamov A.A."/>
            <person name="Labutti K."/>
            <person name="Zhao Z."/>
            <person name="Chiniquy J."/>
            <person name="Barry K."/>
            <person name="Brewer H.M."/>
            <person name="Purvine S.O."/>
            <person name="Wright A.T."/>
            <person name="Boxma B."/>
            <person name="Van Alen T."/>
            <person name="Hackstein J.H."/>
            <person name="Baker S.E."/>
            <person name="Grigoriev I.V."/>
            <person name="O'Malley M.A."/>
        </authorList>
    </citation>
    <scope>NUCLEOTIDE SEQUENCE [LARGE SCALE GENOMIC DNA]</scope>
    <source>
        <strain evidence="2">finn</strain>
    </source>
</reference>
<dbReference type="EMBL" id="MCFH01000004">
    <property type="protein sequence ID" value="ORX58409.1"/>
    <property type="molecule type" value="Genomic_DNA"/>
</dbReference>
<evidence type="ECO:0008006" key="3">
    <source>
        <dbReference type="Google" id="ProtNLM"/>
    </source>
</evidence>
<feature type="non-terminal residue" evidence="1">
    <location>
        <position position="327"/>
    </location>
</feature>
<comment type="caution">
    <text evidence="1">The sequence shown here is derived from an EMBL/GenBank/DDBJ whole genome shotgun (WGS) entry which is preliminary data.</text>
</comment>
<dbReference type="Proteomes" id="UP000193719">
    <property type="component" value="Unassembled WGS sequence"/>
</dbReference>
<gene>
    <name evidence="1" type="ORF">BCR36DRAFT_317697</name>
</gene>
<reference evidence="1 2" key="2">
    <citation type="submission" date="2016-08" db="EMBL/GenBank/DDBJ databases">
        <title>Pervasive Adenine N6-methylation of Active Genes in Fungi.</title>
        <authorList>
            <consortium name="DOE Joint Genome Institute"/>
            <person name="Mondo S.J."/>
            <person name="Dannebaum R.O."/>
            <person name="Kuo R.C."/>
            <person name="Labutti K."/>
            <person name="Haridas S."/>
            <person name="Kuo A."/>
            <person name="Salamov A."/>
            <person name="Ahrendt S.R."/>
            <person name="Lipzen A."/>
            <person name="Sullivan W."/>
            <person name="Andreopoulos W.B."/>
            <person name="Clum A."/>
            <person name="Lindquist E."/>
            <person name="Daum C."/>
            <person name="Ramamoorthy G.K."/>
            <person name="Gryganskyi A."/>
            <person name="Culley D."/>
            <person name="Magnuson J.K."/>
            <person name="James T.Y."/>
            <person name="O'Malley M.A."/>
            <person name="Stajich J.E."/>
            <person name="Spatafora J.W."/>
            <person name="Visel A."/>
            <person name="Grigoriev I.V."/>
        </authorList>
    </citation>
    <scope>NUCLEOTIDE SEQUENCE [LARGE SCALE GENOMIC DNA]</scope>
    <source>
        <strain evidence="2">finn</strain>
    </source>
</reference>
<evidence type="ECO:0000313" key="2">
    <source>
        <dbReference type="Proteomes" id="UP000193719"/>
    </source>
</evidence>
<proteinExistence type="predicted"/>
<dbReference type="InterPro" id="IPR011050">
    <property type="entry name" value="Pectin_lyase_fold/virulence"/>
</dbReference>
<accession>A0A1Y1VKW9</accession>
<dbReference type="SUPFAM" id="SSF51126">
    <property type="entry name" value="Pectin lyase-like"/>
    <property type="match status" value="1"/>
</dbReference>
<protein>
    <recommendedName>
        <fullName evidence="3">Right handed beta helix domain-containing protein</fullName>
    </recommendedName>
</protein>
<dbReference type="OrthoDB" id="2157280at2759"/>